<dbReference type="Proteomes" id="UP001163603">
    <property type="component" value="Chromosome 15"/>
</dbReference>
<proteinExistence type="predicted"/>
<name>A0ACC0WXP0_9ROSI</name>
<evidence type="ECO:0000313" key="1">
    <source>
        <dbReference type="EMBL" id="KAJ0006803.1"/>
    </source>
</evidence>
<keyword evidence="2" id="KW-1185">Reference proteome</keyword>
<dbReference type="EMBL" id="CM047750">
    <property type="protein sequence ID" value="KAJ0006803.1"/>
    <property type="molecule type" value="Genomic_DNA"/>
</dbReference>
<comment type="caution">
    <text evidence="1">The sequence shown here is derived from an EMBL/GenBank/DDBJ whole genome shotgun (WGS) entry which is preliminary data.</text>
</comment>
<evidence type="ECO:0000313" key="2">
    <source>
        <dbReference type="Proteomes" id="UP001163603"/>
    </source>
</evidence>
<protein>
    <submittedName>
        <fullName evidence="1">Uncharacterized protein</fullName>
    </submittedName>
</protein>
<sequence>MEKKLNELGIKYVRAVVQEGGIEVHQLFFHDPDGFMIEMCDCNNLPVVGDTAQSCSRSNRHMMKQPQQGVAR</sequence>
<reference evidence="2" key="1">
    <citation type="journal article" date="2023" name="G3 (Bethesda)">
        <title>Genome assembly and association tests identify interacting loci associated with vigor, precocity, and sex in interspecific pistachio rootstocks.</title>
        <authorList>
            <person name="Palmer W."/>
            <person name="Jacygrad E."/>
            <person name="Sagayaradj S."/>
            <person name="Cavanaugh K."/>
            <person name="Han R."/>
            <person name="Bertier L."/>
            <person name="Beede B."/>
            <person name="Kafkas S."/>
            <person name="Golino D."/>
            <person name="Preece J."/>
            <person name="Michelmore R."/>
        </authorList>
    </citation>
    <scope>NUCLEOTIDE SEQUENCE [LARGE SCALE GENOMIC DNA]</scope>
</reference>
<accession>A0ACC0WXP0</accession>
<gene>
    <name evidence="1" type="ORF">Pint_30083</name>
</gene>
<organism evidence="1 2">
    <name type="scientific">Pistacia integerrima</name>
    <dbReference type="NCBI Taxonomy" id="434235"/>
    <lineage>
        <taxon>Eukaryota</taxon>
        <taxon>Viridiplantae</taxon>
        <taxon>Streptophyta</taxon>
        <taxon>Embryophyta</taxon>
        <taxon>Tracheophyta</taxon>
        <taxon>Spermatophyta</taxon>
        <taxon>Magnoliopsida</taxon>
        <taxon>eudicotyledons</taxon>
        <taxon>Gunneridae</taxon>
        <taxon>Pentapetalae</taxon>
        <taxon>rosids</taxon>
        <taxon>malvids</taxon>
        <taxon>Sapindales</taxon>
        <taxon>Anacardiaceae</taxon>
        <taxon>Pistacia</taxon>
    </lineage>
</organism>